<dbReference type="Proteomes" id="UP000192678">
    <property type="component" value="Unassembled WGS sequence"/>
</dbReference>
<dbReference type="InterPro" id="IPR003749">
    <property type="entry name" value="ThiS/MoaD-like"/>
</dbReference>
<name>A0A1W2EC19_9SPHI</name>
<keyword evidence="2" id="KW-1185">Reference proteome</keyword>
<sequence length="77" mass="8716">MRIQVFAVLKTFFKKEFELKARINTIAELRTHLRVVNPDAAAVLELCRFAVQDEFVTDQYILTGNEHIVVIPPSSGG</sequence>
<dbReference type="SUPFAM" id="SSF54285">
    <property type="entry name" value="MoaD/ThiS"/>
    <property type="match status" value="1"/>
</dbReference>
<evidence type="ECO:0000313" key="2">
    <source>
        <dbReference type="Proteomes" id="UP000192678"/>
    </source>
</evidence>
<reference evidence="1 2" key="1">
    <citation type="submission" date="2017-04" db="EMBL/GenBank/DDBJ databases">
        <authorList>
            <person name="Afonso C.L."/>
            <person name="Miller P.J."/>
            <person name="Scott M.A."/>
            <person name="Spackman E."/>
            <person name="Goraichik I."/>
            <person name="Dimitrov K.M."/>
            <person name="Suarez D.L."/>
            <person name="Swayne D.E."/>
        </authorList>
    </citation>
    <scope>NUCLEOTIDE SEQUENCE [LARGE SCALE GENOMIC DNA]</scope>
    <source>
        <strain evidence="1 2">DSM 19625</strain>
    </source>
</reference>
<dbReference type="Pfam" id="PF02597">
    <property type="entry name" value="ThiS"/>
    <property type="match status" value="1"/>
</dbReference>
<dbReference type="InterPro" id="IPR016155">
    <property type="entry name" value="Mopterin_synth/thiamin_S_b"/>
</dbReference>
<dbReference type="AlphaFoldDB" id="A0A1W2EC19"/>
<dbReference type="EMBL" id="FWYB01000011">
    <property type="protein sequence ID" value="SMD07177.1"/>
    <property type="molecule type" value="Genomic_DNA"/>
</dbReference>
<gene>
    <name evidence="1" type="ORF">SAMN04488101_111105</name>
</gene>
<proteinExistence type="predicted"/>
<dbReference type="OrthoDB" id="894155at2"/>
<dbReference type="RefSeq" id="WP_084290961.1">
    <property type="nucleotide sequence ID" value="NZ_FWYB01000011.1"/>
</dbReference>
<organism evidence="1 2">
    <name type="scientific">Pedobacter nyackensis</name>
    <dbReference type="NCBI Taxonomy" id="475255"/>
    <lineage>
        <taxon>Bacteria</taxon>
        <taxon>Pseudomonadati</taxon>
        <taxon>Bacteroidota</taxon>
        <taxon>Sphingobacteriia</taxon>
        <taxon>Sphingobacteriales</taxon>
        <taxon>Sphingobacteriaceae</taxon>
        <taxon>Pedobacter</taxon>
    </lineage>
</organism>
<dbReference type="InterPro" id="IPR012675">
    <property type="entry name" value="Beta-grasp_dom_sf"/>
</dbReference>
<accession>A0A1W2EC19</accession>
<dbReference type="STRING" id="475255.SAMN04488101_111105"/>
<protein>
    <submittedName>
        <fullName evidence="1">Molybdopterin synthase sulfur carrier subunit</fullName>
    </submittedName>
</protein>
<evidence type="ECO:0000313" key="1">
    <source>
        <dbReference type="EMBL" id="SMD07177.1"/>
    </source>
</evidence>
<dbReference type="Gene3D" id="3.10.20.30">
    <property type="match status" value="1"/>
</dbReference>